<dbReference type="GO" id="GO:0008990">
    <property type="term" value="F:rRNA (guanine-N2-)-methyltransferase activity"/>
    <property type="evidence" value="ECO:0007669"/>
    <property type="project" value="InterPro"/>
</dbReference>
<evidence type="ECO:0000313" key="2">
    <source>
        <dbReference type="Proteomes" id="UP000239047"/>
    </source>
</evidence>
<reference evidence="1 2" key="1">
    <citation type="submission" date="2018-02" db="EMBL/GenBank/DDBJ databases">
        <title>Jeotgalibacillus proteolyticum sp. nov. a protease producing bacterium isolated from ocean sediments of Laizhou Bay.</title>
        <authorList>
            <person name="Li Y."/>
        </authorList>
    </citation>
    <scope>NUCLEOTIDE SEQUENCE [LARGE SCALE GENOMIC DNA]</scope>
    <source>
        <strain evidence="1 2">22-7</strain>
    </source>
</reference>
<dbReference type="OrthoDB" id="1653798at2"/>
<name>A0A2S5GFD8_9BACL</name>
<dbReference type="PANTHER" id="PTHR36112:SF1">
    <property type="entry name" value="RIBOSOMAL RNA SMALL SUBUNIT METHYLTRANSFERASE J"/>
    <property type="match status" value="1"/>
</dbReference>
<dbReference type="InterPro" id="IPR007536">
    <property type="entry name" value="16SrRNA_methylTrfase_J"/>
</dbReference>
<dbReference type="InterPro" id="IPR029063">
    <property type="entry name" value="SAM-dependent_MTases_sf"/>
</dbReference>
<gene>
    <name evidence="1" type="ORF">C4B60_03815</name>
</gene>
<protein>
    <recommendedName>
        <fullName evidence="3">SAM-dependent methyltransferase</fullName>
    </recommendedName>
</protein>
<dbReference type="Gene3D" id="3.40.50.150">
    <property type="entry name" value="Vaccinia Virus protein VP39"/>
    <property type="match status" value="1"/>
</dbReference>
<evidence type="ECO:0008006" key="3">
    <source>
        <dbReference type="Google" id="ProtNLM"/>
    </source>
</evidence>
<dbReference type="RefSeq" id="WP_104057249.1">
    <property type="nucleotide sequence ID" value="NZ_PREZ01000002.1"/>
</dbReference>
<dbReference type="PANTHER" id="PTHR36112">
    <property type="entry name" value="RIBOSOMAL RNA SMALL SUBUNIT METHYLTRANSFERASE J"/>
    <property type="match status" value="1"/>
</dbReference>
<dbReference type="SUPFAM" id="SSF53335">
    <property type="entry name" value="S-adenosyl-L-methionine-dependent methyltransferases"/>
    <property type="match status" value="1"/>
</dbReference>
<organism evidence="1 2">
    <name type="scientific">Jeotgalibacillus proteolyticus</name>
    <dbReference type="NCBI Taxonomy" id="2082395"/>
    <lineage>
        <taxon>Bacteria</taxon>
        <taxon>Bacillati</taxon>
        <taxon>Bacillota</taxon>
        <taxon>Bacilli</taxon>
        <taxon>Bacillales</taxon>
        <taxon>Caryophanaceae</taxon>
        <taxon>Jeotgalibacillus</taxon>
    </lineage>
</organism>
<evidence type="ECO:0000313" key="1">
    <source>
        <dbReference type="EMBL" id="PPA71762.1"/>
    </source>
</evidence>
<dbReference type="EMBL" id="PREZ01000002">
    <property type="protein sequence ID" value="PPA71762.1"/>
    <property type="molecule type" value="Genomic_DNA"/>
</dbReference>
<proteinExistence type="predicted"/>
<sequence>MVTTAGRPTAKLISAALCVAEDLNITFINRNKRSVKTILEQFKEPVIVIGADRYEVYSSDSASPFFFHPNSSAFRLKRMEKGEIDPLIHAADLKKGDRFIDCTLGMASDAIIASHATGVEGEVTGIEKNNLVGYLVEKGLAEWKTENKSLEQAMRRIAVRNGDHLSFLQGLPDRSVDVVYFDPMFSEEIKSSSGIAPLRLHADYSTDSLGQAIEEAKRAARKRVVLKDHFRSLRFSEFGFTVLKRPSSKQHYGFIMLD</sequence>
<dbReference type="AlphaFoldDB" id="A0A2S5GFD8"/>
<comment type="caution">
    <text evidence="1">The sequence shown here is derived from an EMBL/GenBank/DDBJ whole genome shotgun (WGS) entry which is preliminary data.</text>
</comment>
<accession>A0A2S5GFD8</accession>
<dbReference type="Proteomes" id="UP000239047">
    <property type="component" value="Unassembled WGS sequence"/>
</dbReference>
<keyword evidence="2" id="KW-1185">Reference proteome</keyword>
<dbReference type="Pfam" id="PF04445">
    <property type="entry name" value="SAM_MT"/>
    <property type="match status" value="1"/>
</dbReference>